<name>A0A6G1HKF7_9PEZI</name>
<sequence length="343" mass="38280">MPAAEEDGVIAEYDVLITPELQERMYLLQYLSRKRSDPYNEQNNSKPLEMRIKPKSGFMEVDIPLSTNANFDKVKGVVWGEALRSAKENGMASFGLASGFGKGAKGNDLLQSERVSHTKTGEEETQRLLRRFDESVDAGRVLNKLTLGGQIRKPVKGTPIYFMGVFRQNELHLTPIDGIAQLTAQFHHIDAIAFHNRAKAQGNKATAESAAEPRLVQQVARATGADGEELNVKDSSKFLTEASEEPWTRLKYYDEEADEAYVAYHEKLFVRDPDAVPQLASSMTNDQFLDSISAPRYDPVKKAKRKPLTRKQLVDLSKESGDDDDVEIQLPFKDGGDDKTEVG</sequence>
<dbReference type="PANTHER" id="PTHR12069">
    <property type="entry name" value="DNA-DIRECTED RNA POLYMERASES III 80 KDA POLYPEPTIDE RNA POLYMERASE III SUBUNIT 5"/>
    <property type="match status" value="1"/>
</dbReference>
<evidence type="ECO:0000256" key="1">
    <source>
        <dbReference type="SAM" id="MobiDB-lite"/>
    </source>
</evidence>
<protein>
    <submittedName>
        <fullName evidence="2">Uncharacterized protein</fullName>
    </submittedName>
</protein>
<dbReference type="EMBL" id="ML996706">
    <property type="protein sequence ID" value="KAF2396543.1"/>
    <property type="molecule type" value="Genomic_DNA"/>
</dbReference>
<dbReference type="GO" id="GO:0005666">
    <property type="term" value="C:RNA polymerase III complex"/>
    <property type="evidence" value="ECO:0007669"/>
    <property type="project" value="TreeGrafter"/>
</dbReference>
<dbReference type="AlphaFoldDB" id="A0A6G1HKF7"/>
<reference evidence="2" key="1">
    <citation type="journal article" date="2020" name="Stud. Mycol.">
        <title>101 Dothideomycetes genomes: a test case for predicting lifestyles and emergence of pathogens.</title>
        <authorList>
            <person name="Haridas S."/>
            <person name="Albert R."/>
            <person name="Binder M."/>
            <person name="Bloem J."/>
            <person name="Labutti K."/>
            <person name="Salamov A."/>
            <person name="Andreopoulos B."/>
            <person name="Baker S."/>
            <person name="Barry K."/>
            <person name="Bills G."/>
            <person name="Bluhm B."/>
            <person name="Cannon C."/>
            <person name="Castanera R."/>
            <person name="Culley D."/>
            <person name="Daum C."/>
            <person name="Ezra D."/>
            <person name="Gonzalez J."/>
            <person name="Henrissat B."/>
            <person name="Kuo A."/>
            <person name="Liang C."/>
            <person name="Lipzen A."/>
            <person name="Lutzoni F."/>
            <person name="Magnuson J."/>
            <person name="Mondo S."/>
            <person name="Nolan M."/>
            <person name="Ohm R."/>
            <person name="Pangilinan J."/>
            <person name="Park H.-J."/>
            <person name="Ramirez L."/>
            <person name="Alfaro M."/>
            <person name="Sun H."/>
            <person name="Tritt A."/>
            <person name="Yoshinaga Y."/>
            <person name="Zwiers L.-H."/>
            <person name="Turgeon B."/>
            <person name="Goodwin S."/>
            <person name="Spatafora J."/>
            <person name="Crous P."/>
            <person name="Grigoriev I."/>
        </authorList>
    </citation>
    <scope>NUCLEOTIDE SEQUENCE</scope>
    <source>
        <strain evidence="2">CBS 262.69</strain>
    </source>
</reference>
<dbReference type="Pfam" id="PF04801">
    <property type="entry name" value="RPC5"/>
    <property type="match status" value="2"/>
</dbReference>
<dbReference type="GO" id="GO:0042797">
    <property type="term" value="P:tRNA transcription by RNA polymerase III"/>
    <property type="evidence" value="ECO:0007669"/>
    <property type="project" value="TreeGrafter"/>
</dbReference>
<dbReference type="Proteomes" id="UP000799640">
    <property type="component" value="Unassembled WGS sequence"/>
</dbReference>
<feature type="compositionally biased region" description="Basic and acidic residues" evidence="1">
    <location>
        <begin position="334"/>
        <end position="343"/>
    </location>
</feature>
<dbReference type="InterPro" id="IPR006886">
    <property type="entry name" value="RNA_pol_III_Rpc5"/>
</dbReference>
<dbReference type="OrthoDB" id="340681at2759"/>
<proteinExistence type="predicted"/>
<evidence type="ECO:0000313" key="3">
    <source>
        <dbReference type="Proteomes" id="UP000799640"/>
    </source>
</evidence>
<accession>A0A6G1HKF7</accession>
<gene>
    <name evidence="2" type="ORF">EJ06DRAFT_533800</name>
</gene>
<organism evidence="2 3">
    <name type="scientific">Trichodelitschia bisporula</name>
    <dbReference type="NCBI Taxonomy" id="703511"/>
    <lineage>
        <taxon>Eukaryota</taxon>
        <taxon>Fungi</taxon>
        <taxon>Dikarya</taxon>
        <taxon>Ascomycota</taxon>
        <taxon>Pezizomycotina</taxon>
        <taxon>Dothideomycetes</taxon>
        <taxon>Dothideomycetes incertae sedis</taxon>
        <taxon>Phaeotrichales</taxon>
        <taxon>Phaeotrichaceae</taxon>
        <taxon>Trichodelitschia</taxon>
    </lineage>
</organism>
<feature type="region of interest" description="Disordered" evidence="1">
    <location>
        <begin position="299"/>
        <end position="343"/>
    </location>
</feature>
<dbReference type="PANTHER" id="PTHR12069:SF0">
    <property type="entry name" value="DNA-DIRECTED RNA POLYMERASE III SUBUNIT RPC5"/>
    <property type="match status" value="1"/>
</dbReference>
<keyword evidence="3" id="KW-1185">Reference proteome</keyword>
<evidence type="ECO:0000313" key="2">
    <source>
        <dbReference type="EMBL" id="KAF2396543.1"/>
    </source>
</evidence>